<organism evidence="2 3">
    <name type="scientific">Arenibacter certesii</name>
    <dbReference type="NCBI Taxonomy" id="228955"/>
    <lineage>
        <taxon>Bacteria</taxon>
        <taxon>Pseudomonadati</taxon>
        <taxon>Bacteroidota</taxon>
        <taxon>Flavobacteriia</taxon>
        <taxon>Flavobacteriales</taxon>
        <taxon>Flavobacteriaceae</taxon>
        <taxon>Arenibacter</taxon>
    </lineage>
</organism>
<sequence length="89" mass="10544">MIKFEVYTNIRKKDQLILTFMRKLIIFFCFYSSIYYIGAQNIRNIDTIYANNQKLSSLFFPDPIRQGITGSSNYAFSYNRDKEQSFGLL</sequence>
<accession>A0A918MRV9</accession>
<name>A0A918MRV9_9FLAO</name>
<gene>
    <name evidence="2" type="ORF">GCM10007383_36810</name>
</gene>
<protein>
    <submittedName>
        <fullName evidence="2">Uncharacterized protein</fullName>
    </submittedName>
</protein>
<keyword evidence="1" id="KW-0472">Membrane</keyword>
<dbReference type="Proteomes" id="UP000634668">
    <property type="component" value="Unassembled WGS sequence"/>
</dbReference>
<evidence type="ECO:0000313" key="2">
    <source>
        <dbReference type="EMBL" id="GGW49546.1"/>
    </source>
</evidence>
<keyword evidence="1" id="KW-1133">Transmembrane helix</keyword>
<evidence type="ECO:0000256" key="1">
    <source>
        <dbReference type="SAM" id="Phobius"/>
    </source>
</evidence>
<dbReference type="AlphaFoldDB" id="A0A918MRV9"/>
<comment type="caution">
    <text evidence="2">The sequence shown here is derived from an EMBL/GenBank/DDBJ whole genome shotgun (WGS) entry which is preliminary data.</text>
</comment>
<evidence type="ECO:0000313" key="3">
    <source>
        <dbReference type="Proteomes" id="UP000634668"/>
    </source>
</evidence>
<reference evidence="2" key="2">
    <citation type="submission" date="2020-09" db="EMBL/GenBank/DDBJ databases">
        <authorList>
            <person name="Sun Q."/>
            <person name="Kim S."/>
        </authorList>
    </citation>
    <scope>NUCLEOTIDE SEQUENCE</scope>
    <source>
        <strain evidence="2">KCTC 12113</strain>
    </source>
</reference>
<keyword evidence="1" id="KW-0812">Transmembrane</keyword>
<proteinExistence type="predicted"/>
<dbReference type="EMBL" id="BMWP01000040">
    <property type="protein sequence ID" value="GGW49546.1"/>
    <property type="molecule type" value="Genomic_DNA"/>
</dbReference>
<reference evidence="2" key="1">
    <citation type="journal article" date="2014" name="Int. J. Syst. Evol. Microbiol.">
        <title>Complete genome sequence of Corynebacterium casei LMG S-19264T (=DSM 44701T), isolated from a smear-ripened cheese.</title>
        <authorList>
            <consortium name="US DOE Joint Genome Institute (JGI-PGF)"/>
            <person name="Walter F."/>
            <person name="Albersmeier A."/>
            <person name="Kalinowski J."/>
            <person name="Ruckert C."/>
        </authorList>
    </citation>
    <scope>NUCLEOTIDE SEQUENCE</scope>
    <source>
        <strain evidence="2">KCTC 12113</strain>
    </source>
</reference>
<feature type="transmembrane region" description="Helical" evidence="1">
    <location>
        <begin position="20"/>
        <end position="38"/>
    </location>
</feature>
<keyword evidence="3" id="KW-1185">Reference proteome</keyword>